<dbReference type="RefSeq" id="WP_015613695.1">
    <property type="nucleotide sequence ID" value="NC_021182.1"/>
</dbReference>
<proteinExistence type="predicted"/>
<dbReference type="SUPFAM" id="SSF56112">
    <property type="entry name" value="Protein kinase-like (PK-like)"/>
    <property type="match status" value="1"/>
</dbReference>
<reference evidence="1 2" key="1">
    <citation type="submission" date="2012-01" db="EMBL/GenBank/DDBJ databases">
        <title>Complete sequence of chromosome of Clostridium pasteurianum BC1.</title>
        <authorList>
            <consortium name="US DOE Joint Genome Institute"/>
            <person name="Lucas S."/>
            <person name="Han J."/>
            <person name="Lapidus A."/>
            <person name="Cheng J.-F."/>
            <person name="Goodwin L."/>
            <person name="Pitluck S."/>
            <person name="Peters L."/>
            <person name="Mikhailova N."/>
            <person name="Teshima H."/>
            <person name="Detter J.C."/>
            <person name="Han C."/>
            <person name="Tapia R."/>
            <person name="Land M."/>
            <person name="Hauser L."/>
            <person name="Kyrpides N."/>
            <person name="Ivanova N."/>
            <person name="Pagani I."/>
            <person name="Dunn J."/>
            <person name="Taghavi S."/>
            <person name="Francis A."/>
            <person name="van der Lelie D."/>
            <person name="Woyke T."/>
        </authorList>
    </citation>
    <scope>NUCLEOTIDE SEQUENCE [LARGE SCALE GENOMIC DNA]</scope>
    <source>
        <strain evidence="1 2">BC1</strain>
    </source>
</reference>
<evidence type="ECO:0000313" key="1">
    <source>
        <dbReference type="EMBL" id="AGK95368.1"/>
    </source>
</evidence>
<dbReference type="KEGG" id="cpas:Clopa_0306"/>
<evidence type="ECO:0000313" key="2">
    <source>
        <dbReference type="Proteomes" id="UP000013523"/>
    </source>
</evidence>
<dbReference type="Gene3D" id="3.90.1200.10">
    <property type="match status" value="1"/>
</dbReference>
<organism evidence="1 2">
    <name type="scientific">Clostridium pasteurianum BC1</name>
    <dbReference type="NCBI Taxonomy" id="86416"/>
    <lineage>
        <taxon>Bacteria</taxon>
        <taxon>Bacillati</taxon>
        <taxon>Bacillota</taxon>
        <taxon>Clostridia</taxon>
        <taxon>Eubacteriales</taxon>
        <taxon>Clostridiaceae</taxon>
        <taxon>Clostridium</taxon>
    </lineage>
</organism>
<dbReference type="InterPro" id="IPR047175">
    <property type="entry name" value="CotS-like"/>
</dbReference>
<dbReference type="PANTHER" id="PTHR39179:SF1">
    <property type="entry name" value="SPORE COAT PROTEIN I"/>
    <property type="match status" value="1"/>
</dbReference>
<gene>
    <name evidence="1" type="ORF">Clopa_0306</name>
</gene>
<dbReference type="NCBIfam" id="TIGR02906">
    <property type="entry name" value="spore_CotS"/>
    <property type="match status" value="1"/>
</dbReference>
<dbReference type="OrthoDB" id="9771902at2"/>
<keyword evidence="1" id="KW-0167">Capsid protein</keyword>
<dbReference type="Proteomes" id="UP000013523">
    <property type="component" value="Chromosome"/>
</dbReference>
<dbReference type="eggNOG" id="COG0510">
    <property type="taxonomic scope" value="Bacteria"/>
</dbReference>
<keyword evidence="1" id="KW-0946">Virion</keyword>
<sequence length="342" mass="40683">MVDLGYRDRAYLSKYDLDVKLFEKFDLKVLDLIPIRKVFLIITDKGDKILKRIDCTLEEFDFVVKALEYISTNFKRVMGFEDSIDGKKYAEWKGEFYCIMNKVEGRECEFSNPVDLAVSAKGLGELHKASEGFRYKNSNKNICGNLLKNVNRKKEEMLFFKRMVNLYENKSEFDDIFLMNVDSYIKKIDDCITFLNKTSYYKLCSEEDKIVLCHHDLAHHNIIINDDNAYFVDFDFSVIDLKIHDLCNFINKVTKDFSFDIDKARIILDNYCTANTLNKNEFNVLFGMLTFPEDFYDITKDYYSKRKDWEEKIFTSRLKRKIHFEADRQEFLKEFKQEIDGF</sequence>
<dbReference type="STRING" id="86416.Clopa_0306"/>
<dbReference type="EMBL" id="CP003261">
    <property type="protein sequence ID" value="AGK95368.1"/>
    <property type="molecule type" value="Genomic_DNA"/>
</dbReference>
<dbReference type="PANTHER" id="PTHR39179">
    <property type="entry name" value="SPORE COAT PROTEIN I"/>
    <property type="match status" value="1"/>
</dbReference>
<dbReference type="AlphaFoldDB" id="R4JYJ8"/>
<dbReference type="Gene3D" id="3.30.200.20">
    <property type="entry name" value="Phosphorylase Kinase, domain 1"/>
    <property type="match status" value="1"/>
</dbReference>
<dbReference type="HOGENOM" id="CLU_042636_1_0_9"/>
<dbReference type="PATRIC" id="fig|86416.3.peg.284"/>
<protein>
    <submittedName>
        <fullName evidence="1">Spore coat protein, CotS family</fullName>
    </submittedName>
</protein>
<name>R4JYJ8_CLOPA</name>
<dbReference type="Pfam" id="PF01633">
    <property type="entry name" value="Choline_kinase"/>
    <property type="match status" value="1"/>
</dbReference>
<keyword evidence="2" id="KW-1185">Reference proteome</keyword>
<accession>R4JYJ8</accession>
<dbReference type="GO" id="GO:0042601">
    <property type="term" value="C:endospore-forming forespore"/>
    <property type="evidence" value="ECO:0007669"/>
    <property type="project" value="TreeGrafter"/>
</dbReference>
<dbReference type="InterPro" id="IPR014255">
    <property type="entry name" value="Spore_coat_CotS"/>
</dbReference>
<dbReference type="InterPro" id="IPR011009">
    <property type="entry name" value="Kinase-like_dom_sf"/>
</dbReference>